<evidence type="ECO:0000256" key="2">
    <source>
        <dbReference type="ARBA" id="ARBA00022723"/>
    </source>
</evidence>
<dbReference type="InterPro" id="IPR001607">
    <property type="entry name" value="Znf_UBP"/>
</dbReference>
<feature type="compositionally biased region" description="Acidic residues" evidence="7">
    <location>
        <begin position="494"/>
        <end position="503"/>
    </location>
</feature>
<feature type="region of interest" description="Disordered" evidence="7">
    <location>
        <begin position="189"/>
        <end position="209"/>
    </location>
</feature>
<dbReference type="PROSITE" id="PS50271">
    <property type="entry name" value="ZF_UBP"/>
    <property type="match status" value="1"/>
</dbReference>
<dbReference type="GO" id="GO:0008270">
    <property type="term" value="F:zinc ion binding"/>
    <property type="evidence" value="ECO:0007669"/>
    <property type="project" value="UniProtKB-KW"/>
</dbReference>
<evidence type="ECO:0000256" key="1">
    <source>
        <dbReference type="ARBA" id="ARBA00009085"/>
    </source>
</evidence>
<dbReference type="SUPFAM" id="SSF54001">
    <property type="entry name" value="Cysteine proteinases"/>
    <property type="match status" value="1"/>
</dbReference>
<evidence type="ECO:0000256" key="6">
    <source>
        <dbReference type="RuleBase" id="RU366025"/>
    </source>
</evidence>
<organism evidence="10">
    <name type="scientific">Phlebotomus kandelakii</name>
    <dbReference type="NCBI Taxonomy" id="1109342"/>
    <lineage>
        <taxon>Eukaryota</taxon>
        <taxon>Metazoa</taxon>
        <taxon>Ecdysozoa</taxon>
        <taxon>Arthropoda</taxon>
        <taxon>Hexapoda</taxon>
        <taxon>Insecta</taxon>
        <taxon>Pterygota</taxon>
        <taxon>Neoptera</taxon>
        <taxon>Endopterygota</taxon>
        <taxon>Diptera</taxon>
        <taxon>Nematocera</taxon>
        <taxon>Psychodoidea</taxon>
        <taxon>Psychodidae</taxon>
        <taxon>Phlebotomus</taxon>
        <taxon>Larroussius</taxon>
    </lineage>
</organism>
<feature type="domain" description="UBP-type" evidence="9">
    <location>
        <begin position="36"/>
        <end position="157"/>
    </location>
</feature>
<dbReference type="SUPFAM" id="SSF57850">
    <property type="entry name" value="RING/U-box"/>
    <property type="match status" value="1"/>
</dbReference>
<dbReference type="PROSITE" id="PS00972">
    <property type="entry name" value="USP_1"/>
    <property type="match status" value="1"/>
</dbReference>
<evidence type="ECO:0000313" key="10">
    <source>
        <dbReference type="EMBL" id="NBJ62873.1"/>
    </source>
</evidence>
<keyword evidence="4" id="KW-0862">Zinc</keyword>
<feature type="region of interest" description="Disordered" evidence="7">
    <location>
        <begin position="428"/>
        <end position="562"/>
    </location>
</feature>
<dbReference type="PANTHER" id="PTHR24006:SF781">
    <property type="entry name" value="LD34905P"/>
    <property type="match status" value="1"/>
</dbReference>
<accession>A0A6B2EKH2</accession>
<feature type="compositionally biased region" description="Acidic residues" evidence="7">
    <location>
        <begin position="614"/>
        <end position="627"/>
    </location>
</feature>
<comment type="catalytic activity">
    <reaction evidence="6">
        <text>Thiol-dependent hydrolysis of ester, thioester, amide, peptide and isopeptide bonds formed by the C-terminal Gly of ubiquitin (a 76-residue protein attached to proteins as an intracellular targeting signal).</text>
        <dbReference type="EC" id="3.4.19.12"/>
    </reaction>
</comment>
<dbReference type="Pfam" id="PF02148">
    <property type="entry name" value="zf-UBP"/>
    <property type="match status" value="1"/>
</dbReference>
<feature type="domain" description="USP" evidence="8">
    <location>
        <begin position="220"/>
        <end position="902"/>
    </location>
</feature>
<evidence type="ECO:0000256" key="5">
    <source>
        <dbReference type="PROSITE-ProRule" id="PRU00502"/>
    </source>
</evidence>
<dbReference type="GO" id="GO:0006508">
    <property type="term" value="P:proteolysis"/>
    <property type="evidence" value="ECO:0007669"/>
    <property type="project" value="UniProtKB-KW"/>
</dbReference>
<dbReference type="Gene3D" id="3.30.40.10">
    <property type="entry name" value="Zinc/RING finger domain, C3HC4 (zinc finger)"/>
    <property type="match status" value="1"/>
</dbReference>
<dbReference type="InterPro" id="IPR050164">
    <property type="entry name" value="Peptidase_C19"/>
</dbReference>
<feature type="compositionally biased region" description="Polar residues" evidence="7">
    <location>
        <begin position="512"/>
        <end position="532"/>
    </location>
</feature>
<dbReference type="InterPro" id="IPR001394">
    <property type="entry name" value="Peptidase_C19_UCH"/>
</dbReference>
<feature type="compositionally biased region" description="Basic residues" evidence="7">
    <location>
        <begin position="451"/>
        <end position="467"/>
    </location>
</feature>
<dbReference type="InterPro" id="IPR013083">
    <property type="entry name" value="Znf_RING/FYVE/PHD"/>
</dbReference>
<dbReference type="GO" id="GO:0005634">
    <property type="term" value="C:nucleus"/>
    <property type="evidence" value="ECO:0007669"/>
    <property type="project" value="TreeGrafter"/>
</dbReference>
<keyword evidence="6 10" id="KW-0378">Hydrolase</keyword>
<dbReference type="AlphaFoldDB" id="A0A6B2EKH2"/>
<dbReference type="CDD" id="cd02667">
    <property type="entry name" value="Peptidase_C19K"/>
    <property type="match status" value="1"/>
</dbReference>
<feature type="region of interest" description="Disordered" evidence="7">
    <location>
        <begin position="833"/>
        <end position="874"/>
    </location>
</feature>
<sequence>MVKNKRQADPVVENDGSTTESCDEKQTNSNQSGSVPSCPHAAKSVDQNRLRKLLKACSLTMDYCSECSKGSNVNSNAENDFEYDKSLWICLKCGSHLCGRSRNQHALKHYMTPRSDQHALVVNTTTFDVWCYLCDNEVTSSCPKKLFDCIDFLKKEVTKVQTQSAKVNNIQEKIIAALDPVRPLLSDSAVNSTAPTTGSPQNTKVQSGTNCNVNDLPRVRGLTNLGNTCFFNAVLQCLAQTPYLAEILKESAEPGEEFQLPGGPLKLTDGTEVNLSPITGTLNAWGNLTSTLAETIDQLRAGGGVYTPRKLLSQLIAKWPQFSGGDQHDSHELLRHLLESVRSEDLRRYQSVILHSLGYSSKVDPQTVEGDMKQKIKFYGQQAADRILKPERVFRGFLVSTLMCQDCYHTSSRHEYFLDISLPVSVEKPQPPIRRKTSPEPERVATTVSKSRAKKEQKAKRQKRKKAQANQVAGDTASGDAVASAASSSSNEQSDADVEDNCLEDVPKASTKDTTQSQSPSLYDSNGNNTAKSPVYPEKCDDAPENPNKDNEGGESTVTKTEVVTDVTRSVLVEVGISEDGASSLVRQNSGKTRDVPVSEMQNLSLNAKWKYEDGEDGGEADGEEESVSQKRRQTRTRTYSHADWNTTLATKYQCEDGECSVQSCLNNFTALELMTGNNKVGCDACTERLNGKGGKTINTNATKQFLISSPPAVLILHLKRFQIGPRFMSRKLCKPVTFPTILDIAPFCGSKVKNLPNVDRRQKKLMYSLYGIVEHSGGMRAGHYIAYVKVRPQMTLDDNRWKFPPQGSKAELDQEDEERVRLEEYLLEKSKFGLDNDSDDSSSTSADTGIGEEEGAVGGSDEPEVEPPPGKWYYVSDSRVQEVSEDVVLKSQAYLLFYERIY</sequence>
<feature type="compositionally biased region" description="Basic and acidic residues" evidence="7">
    <location>
        <begin position="538"/>
        <end position="552"/>
    </location>
</feature>
<evidence type="ECO:0000256" key="4">
    <source>
        <dbReference type="ARBA" id="ARBA00022833"/>
    </source>
</evidence>
<comment type="similarity">
    <text evidence="1 6">Belongs to the peptidase C19 family.</text>
</comment>
<protein>
    <recommendedName>
        <fullName evidence="6">Ubiquitin carboxyl-terminal hydrolase</fullName>
        <ecNumber evidence="6">3.4.19.12</ecNumber>
    </recommendedName>
</protein>
<evidence type="ECO:0000256" key="3">
    <source>
        <dbReference type="ARBA" id="ARBA00022771"/>
    </source>
</evidence>
<dbReference type="EMBL" id="GIFK01005170">
    <property type="protein sequence ID" value="NBJ62873.1"/>
    <property type="molecule type" value="Transcribed_RNA"/>
</dbReference>
<dbReference type="InterPro" id="IPR038765">
    <property type="entry name" value="Papain-like_cys_pep_sf"/>
</dbReference>
<name>A0A6B2EKH2_9DIPT</name>
<evidence type="ECO:0000256" key="7">
    <source>
        <dbReference type="SAM" id="MobiDB-lite"/>
    </source>
</evidence>
<evidence type="ECO:0000259" key="8">
    <source>
        <dbReference type="PROSITE" id="PS50235"/>
    </source>
</evidence>
<dbReference type="InterPro" id="IPR018200">
    <property type="entry name" value="USP_CS"/>
</dbReference>
<reference evidence="10" key="1">
    <citation type="submission" date="2019-10" db="EMBL/GenBank/DDBJ databases">
        <title>Short sand fly seasons in Tbilisi, Georgia, hinder development of host immunity to saliva of the visceral leishmaniasis vector Phlebotomus kandelakii.</title>
        <authorList>
            <person name="Oliveira F."/>
            <person name="Giorgobiani E."/>
            <person name="Guimaraes-Costa A.B."/>
            <person name="Abdeladhim M."/>
            <person name="Oristian J."/>
            <person name="Tskhvaradze L."/>
            <person name="Tsertsvadze N."/>
            <person name="Zakalashvili M."/>
            <person name="Valenzuela J.G."/>
            <person name="Kamhawi S."/>
        </authorList>
    </citation>
    <scope>NUCLEOTIDE SEQUENCE</scope>
    <source>
        <strain evidence="10">Wild-capture in Tbilisi</strain>
        <tissue evidence="10">Salivary glands</tissue>
    </source>
</reference>
<feature type="compositionally biased region" description="Acidic residues" evidence="7">
    <location>
        <begin position="851"/>
        <end position="866"/>
    </location>
</feature>
<dbReference type="GO" id="GO:0005829">
    <property type="term" value="C:cytosol"/>
    <property type="evidence" value="ECO:0007669"/>
    <property type="project" value="TreeGrafter"/>
</dbReference>
<dbReference type="GO" id="GO:0016579">
    <property type="term" value="P:protein deubiquitination"/>
    <property type="evidence" value="ECO:0007669"/>
    <property type="project" value="InterPro"/>
</dbReference>
<evidence type="ECO:0000259" key="9">
    <source>
        <dbReference type="PROSITE" id="PS50271"/>
    </source>
</evidence>
<dbReference type="InterPro" id="IPR028889">
    <property type="entry name" value="USP"/>
</dbReference>
<dbReference type="PROSITE" id="PS50235">
    <property type="entry name" value="USP_3"/>
    <property type="match status" value="1"/>
</dbReference>
<keyword evidence="6" id="KW-0788">Thiol protease</keyword>
<keyword evidence="2" id="KW-0479">Metal-binding</keyword>
<feature type="region of interest" description="Disordered" evidence="7">
    <location>
        <begin position="1"/>
        <end position="41"/>
    </location>
</feature>
<dbReference type="GO" id="GO:0004843">
    <property type="term" value="F:cysteine-type deubiquitinase activity"/>
    <property type="evidence" value="ECO:0007669"/>
    <property type="project" value="UniProtKB-UniRule"/>
</dbReference>
<keyword evidence="3 5" id="KW-0863">Zinc-finger</keyword>
<dbReference type="SMART" id="SM00290">
    <property type="entry name" value="ZnF_UBP"/>
    <property type="match status" value="1"/>
</dbReference>
<feature type="region of interest" description="Disordered" evidence="7">
    <location>
        <begin position="607"/>
        <end position="637"/>
    </location>
</feature>
<dbReference type="Gene3D" id="3.90.70.10">
    <property type="entry name" value="Cysteine proteinases"/>
    <property type="match status" value="2"/>
</dbReference>
<keyword evidence="6" id="KW-0833">Ubl conjugation pathway</keyword>
<keyword evidence="6" id="KW-0645">Protease</keyword>
<feature type="compositionally biased region" description="Low complexity" evidence="7">
    <location>
        <begin position="473"/>
        <end position="493"/>
    </location>
</feature>
<proteinExistence type="inferred from homology"/>
<dbReference type="Pfam" id="PF00443">
    <property type="entry name" value="UCH"/>
    <property type="match status" value="1"/>
</dbReference>
<dbReference type="EC" id="3.4.19.12" evidence="6"/>
<dbReference type="PANTHER" id="PTHR24006">
    <property type="entry name" value="UBIQUITIN CARBOXYL-TERMINAL HYDROLASE"/>
    <property type="match status" value="1"/>
</dbReference>
<dbReference type="PROSITE" id="PS00973">
    <property type="entry name" value="USP_2"/>
    <property type="match status" value="1"/>
</dbReference>